<reference evidence="8 9" key="1">
    <citation type="submission" date="2015-01" db="EMBL/GenBank/DDBJ databases">
        <title>The Genome Sequence of Capronia semiimmersa CBS27337.</title>
        <authorList>
            <consortium name="The Broad Institute Genomics Platform"/>
            <person name="Cuomo C."/>
            <person name="de Hoog S."/>
            <person name="Gorbushina A."/>
            <person name="Stielow B."/>
            <person name="Teixiera M."/>
            <person name="Abouelleil A."/>
            <person name="Chapman S.B."/>
            <person name="Priest M."/>
            <person name="Young S.K."/>
            <person name="Wortman J."/>
            <person name="Nusbaum C."/>
            <person name="Birren B."/>
        </authorList>
    </citation>
    <scope>NUCLEOTIDE SEQUENCE [LARGE SCALE GENOMIC DNA]</scope>
    <source>
        <strain evidence="8 9">CBS 27337</strain>
    </source>
</reference>
<evidence type="ECO:0000256" key="1">
    <source>
        <dbReference type="ARBA" id="ARBA00004173"/>
    </source>
</evidence>
<organism evidence="8 9">
    <name type="scientific">Phialophora macrospora</name>
    <dbReference type="NCBI Taxonomy" id="1851006"/>
    <lineage>
        <taxon>Eukaryota</taxon>
        <taxon>Fungi</taxon>
        <taxon>Dikarya</taxon>
        <taxon>Ascomycota</taxon>
        <taxon>Pezizomycotina</taxon>
        <taxon>Eurotiomycetes</taxon>
        <taxon>Chaetothyriomycetidae</taxon>
        <taxon>Chaetothyriales</taxon>
        <taxon>Herpotrichiellaceae</taxon>
        <taxon>Phialophora</taxon>
    </lineage>
</organism>
<comment type="subcellular location">
    <subcellularLocation>
        <location evidence="1">Mitochondrion</location>
    </subcellularLocation>
</comment>
<dbReference type="Proteomes" id="UP000054266">
    <property type="component" value="Unassembled WGS sequence"/>
</dbReference>
<dbReference type="HOGENOM" id="CLU_019189_3_0_1"/>
<evidence type="ECO:0000256" key="6">
    <source>
        <dbReference type="ARBA" id="ARBA00031849"/>
    </source>
</evidence>
<keyword evidence="9" id="KW-1185">Reference proteome</keyword>
<dbReference type="EMBL" id="KN846962">
    <property type="protein sequence ID" value="KIW63326.1"/>
    <property type="molecule type" value="Genomic_DNA"/>
</dbReference>
<evidence type="ECO:0000313" key="8">
    <source>
        <dbReference type="EMBL" id="KIW63326.1"/>
    </source>
</evidence>
<dbReference type="SUPFAM" id="SSF56112">
    <property type="entry name" value="Protein kinase-like (PK-like)"/>
    <property type="match status" value="1"/>
</dbReference>
<evidence type="ECO:0000256" key="5">
    <source>
        <dbReference type="ARBA" id="ARBA00023128"/>
    </source>
</evidence>
<dbReference type="GO" id="GO:0005739">
    <property type="term" value="C:mitochondrion"/>
    <property type="evidence" value="ECO:0007669"/>
    <property type="project" value="UniProtKB-SubCell"/>
</dbReference>
<keyword evidence="5" id="KW-0496">Mitochondrion</keyword>
<accession>A0A0D2CDY9</accession>
<evidence type="ECO:0000256" key="3">
    <source>
        <dbReference type="ARBA" id="ARBA00016197"/>
    </source>
</evidence>
<dbReference type="InterPro" id="IPR002575">
    <property type="entry name" value="Aminoglycoside_PTrfase"/>
</dbReference>
<dbReference type="PANTHER" id="PTHR36091:SF1">
    <property type="entry name" value="ALTERED INHERITANCE OF MITOCHONDRIA PROTEIN 9, MITOCHONDRIAL"/>
    <property type="match status" value="1"/>
</dbReference>
<dbReference type="Gene3D" id="3.90.1200.10">
    <property type="match status" value="1"/>
</dbReference>
<name>A0A0D2CDY9_9EURO</name>
<evidence type="ECO:0000313" key="9">
    <source>
        <dbReference type="Proteomes" id="UP000054266"/>
    </source>
</evidence>
<dbReference type="Pfam" id="PF01636">
    <property type="entry name" value="APH"/>
    <property type="match status" value="1"/>
</dbReference>
<evidence type="ECO:0000259" key="7">
    <source>
        <dbReference type="Pfam" id="PF01636"/>
    </source>
</evidence>
<dbReference type="AlphaFoldDB" id="A0A0D2CDY9"/>
<feature type="domain" description="Aminoglycoside phosphotransferase" evidence="7">
    <location>
        <begin position="24"/>
        <end position="259"/>
    </location>
</feature>
<dbReference type="PANTHER" id="PTHR36091">
    <property type="entry name" value="ALTERED INHERITANCE OF MITOCHONDRIA PROTEIN 9, MITOCHONDRIAL"/>
    <property type="match status" value="1"/>
</dbReference>
<dbReference type="InterPro" id="IPR011009">
    <property type="entry name" value="Kinase-like_dom_sf"/>
</dbReference>
<gene>
    <name evidence="8" type="ORF">PV04_10180</name>
</gene>
<keyword evidence="4" id="KW-0809">Transit peptide</keyword>
<dbReference type="STRING" id="5601.A0A0D2CDY9"/>
<proteinExistence type="inferred from homology"/>
<protein>
    <recommendedName>
        <fullName evidence="3">Altered inheritance of mitochondria protein 9, mitochondrial</fullName>
    </recommendedName>
    <alternativeName>
        <fullName evidence="6">Found in mitochondrial proteome protein 29</fullName>
    </alternativeName>
</protein>
<dbReference type="InterPro" id="IPR051035">
    <property type="entry name" value="Mito_inheritance_9"/>
</dbReference>
<evidence type="ECO:0000256" key="4">
    <source>
        <dbReference type="ARBA" id="ARBA00022946"/>
    </source>
</evidence>
<comment type="similarity">
    <text evidence="2">Belongs to the AIM9 family.</text>
</comment>
<sequence>MEPARVVAKLSFRVAGPPNLMTNSEVATMAYVRCHTSIPVPKVLDWNSDTQNPVGAEYIIMEHVSGVQLHEVLWPNMDSHQHMLVTKSLAHAVAEMANLKFPVHGSLYLAANANTLQNKVDLADGFVIGPNCGREYWDWGRDEASSGRNECSTNQGPWNTLEEYTGALLDAGYMRLPKLPTAEHAAELPYRSTVEEHVRLLQISKAVIKTLIQCPLTRDLSAPLLLHPDFNKRNLYVSPNEPTKITAVIDWQSTCIEPTFYANESPDLITPPPALSSISEMDDELRASIDDPKDREKLARDHWICQRTFEVVLGGHAPKLAAARALDETLLRTIRWSELGLPGSCRYQPSAKELAEHAKQWEDFETVQKFKLFLINAGAELELGRLDLDRGLGGRESDTQANV</sequence>
<evidence type="ECO:0000256" key="2">
    <source>
        <dbReference type="ARBA" id="ARBA00005543"/>
    </source>
</evidence>